<comment type="subcellular location">
    <subcellularLocation>
        <location evidence="1">Cytoplasmic vesicle</location>
        <location evidence="1">Clathrin-coated vesicle</location>
    </subcellularLocation>
</comment>
<protein>
    <recommendedName>
        <fullName evidence="4">UDENN domain-containing protein</fullName>
    </recommendedName>
</protein>
<dbReference type="PROSITE" id="PS50211">
    <property type="entry name" value="DENN"/>
    <property type="match status" value="1"/>
</dbReference>
<dbReference type="InterPro" id="IPR040032">
    <property type="entry name" value="DENND1A/B/C"/>
</dbReference>
<dbReference type="Pfam" id="PF02141">
    <property type="entry name" value="DENN"/>
    <property type="match status" value="1"/>
</dbReference>
<evidence type="ECO:0000256" key="1">
    <source>
        <dbReference type="ARBA" id="ARBA00004132"/>
    </source>
</evidence>
<keyword evidence="3" id="KW-0968">Cytoplasmic vesicle</keyword>
<evidence type="ECO:0000256" key="2">
    <source>
        <dbReference type="ARBA" id="ARBA00022658"/>
    </source>
</evidence>
<reference evidence="5" key="3">
    <citation type="submission" date="2025-09" db="UniProtKB">
        <authorList>
            <consortium name="Ensembl"/>
        </authorList>
    </citation>
    <scope>IDENTIFICATION</scope>
</reference>
<proteinExistence type="predicted"/>
<dbReference type="FunFam" id="3.40.50.11500:FF:000001">
    <property type="entry name" value="Putative DENN domain-containing protein 1A"/>
    <property type="match status" value="1"/>
</dbReference>
<organism evidence="5 6">
    <name type="scientific">Astatotilapia calliptera</name>
    <name type="common">Eastern happy</name>
    <name type="synonym">Chromis callipterus</name>
    <dbReference type="NCBI Taxonomy" id="8154"/>
    <lineage>
        <taxon>Eukaryota</taxon>
        <taxon>Metazoa</taxon>
        <taxon>Chordata</taxon>
        <taxon>Craniata</taxon>
        <taxon>Vertebrata</taxon>
        <taxon>Euteleostomi</taxon>
        <taxon>Actinopterygii</taxon>
        <taxon>Neopterygii</taxon>
        <taxon>Teleostei</taxon>
        <taxon>Neoteleostei</taxon>
        <taxon>Acanthomorphata</taxon>
        <taxon>Ovalentaria</taxon>
        <taxon>Cichlomorphae</taxon>
        <taxon>Cichliformes</taxon>
        <taxon>Cichlidae</taxon>
        <taxon>African cichlids</taxon>
        <taxon>Pseudocrenilabrinae</taxon>
        <taxon>Haplochromini</taxon>
        <taxon>Astatotilapia</taxon>
    </lineage>
</organism>
<evidence type="ECO:0000313" key="5">
    <source>
        <dbReference type="Ensembl" id="ENSACLP00000028834.2"/>
    </source>
</evidence>
<evidence type="ECO:0000313" key="6">
    <source>
        <dbReference type="Proteomes" id="UP000265100"/>
    </source>
</evidence>
<dbReference type="STRING" id="8154.ENSACLP00000028834"/>
<dbReference type="GO" id="GO:0006897">
    <property type="term" value="P:endocytosis"/>
    <property type="evidence" value="ECO:0007669"/>
    <property type="project" value="TreeGrafter"/>
</dbReference>
<dbReference type="InterPro" id="IPR005113">
    <property type="entry name" value="uDENN_dom"/>
</dbReference>
<keyword evidence="6" id="KW-1185">Reference proteome</keyword>
<dbReference type="Proteomes" id="UP000265100">
    <property type="component" value="Chromosome 7"/>
</dbReference>
<keyword evidence="2" id="KW-0344">Guanine-nucleotide releasing factor</keyword>
<name>A0A3P8QIL7_ASTCA</name>
<reference evidence="5" key="2">
    <citation type="submission" date="2025-08" db="UniProtKB">
        <authorList>
            <consortium name="Ensembl"/>
        </authorList>
    </citation>
    <scope>IDENTIFICATION</scope>
</reference>
<dbReference type="InterPro" id="IPR001194">
    <property type="entry name" value="cDENN_dom"/>
</dbReference>
<dbReference type="SMART" id="SM00799">
    <property type="entry name" value="DENN"/>
    <property type="match status" value="1"/>
</dbReference>
<dbReference type="Ensembl" id="ENSACLT00000029510.2">
    <property type="protein sequence ID" value="ENSACLP00000028834.2"/>
    <property type="gene ID" value="ENSACLG00000019529.2"/>
</dbReference>
<dbReference type="Gene3D" id="3.30.450.200">
    <property type="match status" value="1"/>
</dbReference>
<dbReference type="PANTHER" id="PTHR13196:SF22">
    <property type="entry name" value="DENN DOMAIN-CONTAINING PROTEIN 1A"/>
    <property type="match status" value="1"/>
</dbReference>
<accession>A0A3P8QIL7</accession>
<dbReference type="AlphaFoldDB" id="A0A3P8QIL7"/>
<dbReference type="Pfam" id="PF03456">
    <property type="entry name" value="uDENN"/>
    <property type="match status" value="1"/>
</dbReference>
<dbReference type="InterPro" id="IPR037516">
    <property type="entry name" value="Tripartite_DENN"/>
</dbReference>
<dbReference type="Gene3D" id="3.40.50.11500">
    <property type="match status" value="1"/>
</dbReference>
<dbReference type="OMA" id="LMAPMPY"/>
<dbReference type="PANTHER" id="PTHR13196">
    <property type="entry name" value="DENN DOMAIN-CONTAINING"/>
    <property type="match status" value="1"/>
</dbReference>
<dbReference type="InterPro" id="IPR005112">
    <property type="entry name" value="dDENN_dom"/>
</dbReference>
<evidence type="ECO:0000259" key="4">
    <source>
        <dbReference type="PROSITE" id="PS50211"/>
    </source>
</evidence>
<reference evidence="5" key="1">
    <citation type="submission" date="2018-05" db="EMBL/GenBank/DDBJ databases">
        <authorList>
            <person name="Datahose"/>
        </authorList>
    </citation>
    <scope>NUCLEOTIDE SEQUENCE</scope>
</reference>
<evidence type="ECO:0000256" key="3">
    <source>
        <dbReference type="ARBA" id="ARBA00023329"/>
    </source>
</evidence>
<dbReference type="InterPro" id="IPR043153">
    <property type="entry name" value="DENN_C"/>
</dbReference>
<dbReference type="GeneTree" id="ENSGT00940000156261"/>
<dbReference type="SMART" id="SM00801">
    <property type="entry name" value="dDENN"/>
    <property type="match status" value="1"/>
</dbReference>
<dbReference type="Bgee" id="ENSACLG00000019529">
    <property type="expression patterns" value="Expressed in testis and 8 other cell types or tissues"/>
</dbReference>
<sequence length="585" mass="66700">MFHLSPSKFVHGLMYFIIPFFVPQETLKTVSKFCFPFSMDSLSVNQVGQNFTFVLTDIESKQRFGFCRLSSGAHTCYCILSYLPWFEVFYKLLNILADYTVKGQESQWQELLLLLYTLPIPEPCVPIHLGVRNLTEYFVAVDVNNMLHLYASMLYERRILICCSKLSTLTACVHGSAAMLFPMHWQHVYIPVLPQHLLDYCCAPMPYLIGVHSSLMEKVRGMALDDVVVLNVDTNMLESPYDDLQSLPNDVVSALKSRLKKVSATTGDCVARAFLKSQAALFSSYRSALQIESEERITFNEETFLNHRSSAMRQFLQNAIQLQLFKQFIDGRLDLLNSGEGFSDIFEEEINMSEYAGSDKTYHQWLFTVKKGGGAIFNTVKTKANPAMKTVYKFAKDHAKMRIREVKSRLKQKVLICFPALNHLGVLIMNYNDGFPNLSFLTLWPSSHSMQPLSFFSFSAITTFTFVNFSFSCVPPHHCRSKQRMDSPLRGQPQPYHTLKEVELIESHDTGFGPPESHTAPPSPVNEKFSNLNLLGDFFGCLDEPESQPVALAKSLEDLRTSKDSDELQPKFTYQVRFLFQTLPE</sequence>
<dbReference type="GO" id="GO:0032456">
    <property type="term" value="P:endocytic recycling"/>
    <property type="evidence" value="ECO:0007669"/>
    <property type="project" value="TreeGrafter"/>
</dbReference>
<dbReference type="Pfam" id="PF03455">
    <property type="entry name" value="dDENN"/>
    <property type="match status" value="1"/>
</dbReference>
<dbReference type="GO" id="GO:0005085">
    <property type="term" value="F:guanyl-nucleotide exchange factor activity"/>
    <property type="evidence" value="ECO:0007669"/>
    <property type="project" value="UniProtKB-KW"/>
</dbReference>
<dbReference type="SMART" id="SM00800">
    <property type="entry name" value="uDENN"/>
    <property type="match status" value="1"/>
</dbReference>
<feature type="domain" description="UDENN" evidence="4">
    <location>
        <begin position="1"/>
        <end position="339"/>
    </location>
</feature>
<dbReference type="FunFam" id="3.30.450.200:FF:000003">
    <property type="entry name" value="DENN domain containing 1A"/>
    <property type="match status" value="1"/>
</dbReference>
<dbReference type="GO" id="GO:1901981">
    <property type="term" value="F:phosphatidylinositol phosphate binding"/>
    <property type="evidence" value="ECO:0007669"/>
    <property type="project" value="TreeGrafter"/>
</dbReference>
<dbReference type="GO" id="GO:0030136">
    <property type="term" value="C:clathrin-coated vesicle"/>
    <property type="evidence" value="ECO:0007669"/>
    <property type="project" value="UniProtKB-SubCell"/>
</dbReference>
<dbReference type="Gene3D" id="6.10.140.1000">
    <property type="match status" value="1"/>
</dbReference>
<dbReference type="GO" id="GO:0005829">
    <property type="term" value="C:cytosol"/>
    <property type="evidence" value="ECO:0007669"/>
    <property type="project" value="TreeGrafter"/>
</dbReference>